<dbReference type="EMBL" id="KL367596">
    <property type="protein sequence ID" value="KFD62410.1"/>
    <property type="molecule type" value="Genomic_DNA"/>
</dbReference>
<dbReference type="Proteomes" id="UP000030764">
    <property type="component" value="Unassembled WGS sequence"/>
</dbReference>
<evidence type="ECO:0000313" key="3">
    <source>
        <dbReference type="Proteomes" id="UP000030764"/>
    </source>
</evidence>
<name>A0A085MYW4_9BILA</name>
<dbReference type="AlphaFoldDB" id="A0A085MYW4"/>
<reference evidence="2 3" key="1">
    <citation type="journal article" date="2014" name="Nat. Genet.">
        <title>Genome and transcriptome of the porcine whipworm Trichuris suis.</title>
        <authorList>
            <person name="Jex A.R."/>
            <person name="Nejsum P."/>
            <person name="Schwarz E.M."/>
            <person name="Hu L."/>
            <person name="Young N.D."/>
            <person name="Hall R.S."/>
            <person name="Korhonen P.K."/>
            <person name="Liao S."/>
            <person name="Thamsborg S."/>
            <person name="Xia J."/>
            <person name="Xu P."/>
            <person name="Wang S."/>
            <person name="Scheerlinck J.P."/>
            <person name="Hofmann A."/>
            <person name="Sternberg P.W."/>
            <person name="Wang J."/>
            <person name="Gasser R.B."/>
        </authorList>
    </citation>
    <scope>NUCLEOTIDE SEQUENCE [LARGE SCALE GENOMIC DNA]</scope>
    <source>
        <strain evidence="2">DCEP-RM93F</strain>
        <strain evidence="1">DCEP-RM93M</strain>
    </source>
</reference>
<keyword evidence="3" id="KW-1185">Reference proteome</keyword>
<evidence type="ECO:0000313" key="2">
    <source>
        <dbReference type="EMBL" id="KFD62410.1"/>
    </source>
</evidence>
<gene>
    <name evidence="1" type="ORF">M513_00888</name>
    <name evidence="2" type="ORF">M514_00888</name>
</gene>
<accession>A0A085MYW4</accession>
<evidence type="ECO:0000313" key="1">
    <source>
        <dbReference type="EMBL" id="KFD58125.1"/>
    </source>
</evidence>
<dbReference type="Proteomes" id="UP000030758">
    <property type="component" value="Unassembled WGS sequence"/>
</dbReference>
<protein>
    <submittedName>
        <fullName evidence="2">Uncharacterized protein</fullName>
    </submittedName>
</protein>
<proteinExistence type="predicted"/>
<dbReference type="EMBL" id="KL363185">
    <property type="protein sequence ID" value="KFD58125.1"/>
    <property type="molecule type" value="Genomic_DNA"/>
</dbReference>
<organism evidence="2">
    <name type="scientific">Trichuris suis</name>
    <name type="common">pig whipworm</name>
    <dbReference type="NCBI Taxonomy" id="68888"/>
    <lineage>
        <taxon>Eukaryota</taxon>
        <taxon>Metazoa</taxon>
        <taxon>Ecdysozoa</taxon>
        <taxon>Nematoda</taxon>
        <taxon>Enoplea</taxon>
        <taxon>Dorylaimia</taxon>
        <taxon>Trichinellida</taxon>
        <taxon>Trichuridae</taxon>
        <taxon>Trichuris</taxon>
    </lineage>
</organism>
<sequence>MSKLLFFQRNWDILSIVINPFRNVEDEEIFVQEELLELQSKAELKARLAELWLQKQVPVLYPACGYGHRNEEAQARLQLVRRDDLRLRVTSMEPDIGNLVRSQLCQPSTSA</sequence>